<gene>
    <name evidence="1" type="ORF">H9725_01240</name>
</gene>
<comment type="caution">
    <text evidence="1">The sequence shown here is derived from an EMBL/GenBank/DDBJ whole genome shotgun (WGS) entry which is preliminary data.</text>
</comment>
<dbReference type="Proteomes" id="UP000824065">
    <property type="component" value="Unassembled WGS sequence"/>
</dbReference>
<proteinExistence type="predicted"/>
<sequence length="95" mass="11197">MSMSWEQRVFRIRRILTDAGCSAEQIAAFLEWEQAGDRCRQYKFLARHRACLLDQLHRDAARLDCLDHLVFAMRQADQHLTDETDGICLWKNNCI</sequence>
<protein>
    <submittedName>
        <fullName evidence="1">Uncharacterized protein</fullName>
    </submittedName>
</protein>
<accession>A0A9D2JKX5</accession>
<name>A0A9D2JKX5_9FIRM</name>
<dbReference type="EMBL" id="DXBJ01000008">
    <property type="protein sequence ID" value="HIZ57206.1"/>
    <property type="molecule type" value="Genomic_DNA"/>
</dbReference>
<reference evidence="1" key="1">
    <citation type="journal article" date="2021" name="PeerJ">
        <title>Extensive microbial diversity within the chicken gut microbiome revealed by metagenomics and culture.</title>
        <authorList>
            <person name="Gilroy R."/>
            <person name="Ravi A."/>
            <person name="Getino M."/>
            <person name="Pursley I."/>
            <person name="Horton D.L."/>
            <person name="Alikhan N.F."/>
            <person name="Baker D."/>
            <person name="Gharbi K."/>
            <person name="Hall N."/>
            <person name="Watson M."/>
            <person name="Adriaenssens E.M."/>
            <person name="Foster-Nyarko E."/>
            <person name="Jarju S."/>
            <person name="Secka A."/>
            <person name="Antonio M."/>
            <person name="Oren A."/>
            <person name="Chaudhuri R.R."/>
            <person name="La Ragione R."/>
            <person name="Hildebrand F."/>
            <person name="Pallen M.J."/>
        </authorList>
    </citation>
    <scope>NUCLEOTIDE SEQUENCE</scope>
    <source>
        <strain evidence="1">ChiBcec16-3735</strain>
    </source>
</reference>
<evidence type="ECO:0000313" key="2">
    <source>
        <dbReference type="Proteomes" id="UP000824065"/>
    </source>
</evidence>
<organism evidence="1 2">
    <name type="scientific">Candidatus Faecalibacterium gallistercoris</name>
    <dbReference type="NCBI Taxonomy" id="2838579"/>
    <lineage>
        <taxon>Bacteria</taxon>
        <taxon>Bacillati</taxon>
        <taxon>Bacillota</taxon>
        <taxon>Clostridia</taxon>
        <taxon>Eubacteriales</taxon>
        <taxon>Oscillospiraceae</taxon>
        <taxon>Faecalibacterium</taxon>
    </lineage>
</organism>
<reference evidence="1" key="2">
    <citation type="submission" date="2021-04" db="EMBL/GenBank/DDBJ databases">
        <authorList>
            <person name="Gilroy R."/>
        </authorList>
    </citation>
    <scope>NUCLEOTIDE SEQUENCE</scope>
    <source>
        <strain evidence="1">ChiBcec16-3735</strain>
    </source>
</reference>
<dbReference type="AlphaFoldDB" id="A0A9D2JKX5"/>
<evidence type="ECO:0000313" key="1">
    <source>
        <dbReference type="EMBL" id="HIZ57206.1"/>
    </source>
</evidence>